<name>A0A8T4GDX4_9EURY</name>
<feature type="region of interest" description="Disordered" evidence="1">
    <location>
        <begin position="1"/>
        <end position="28"/>
    </location>
</feature>
<evidence type="ECO:0000256" key="1">
    <source>
        <dbReference type="SAM" id="MobiDB-lite"/>
    </source>
</evidence>
<gene>
    <name evidence="3" type="ORF">J2751_001331</name>
</gene>
<keyword evidence="4" id="KW-1185">Reference proteome</keyword>
<sequence length="64" mass="6511">MVSDGREASEADGPDGREPAGDDGTGSPIVDRWLALDRGWQALALGLGIVAVHVAIGVAAAPFR</sequence>
<keyword evidence="2" id="KW-0812">Transmembrane</keyword>
<evidence type="ECO:0000313" key="4">
    <source>
        <dbReference type="Proteomes" id="UP000823588"/>
    </source>
</evidence>
<proteinExistence type="predicted"/>
<dbReference type="RefSeq" id="WP_209484348.1">
    <property type="nucleotide sequence ID" value="NZ_JAGGKQ010000007.1"/>
</dbReference>
<keyword evidence="2" id="KW-1133">Transmembrane helix</keyword>
<feature type="transmembrane region" description="Helical" evidence="2">
    <location>
        <begin position="40"/>
        <end position="63"/>
    </location>
</feature>
<accession>A0A8T4GDX4</accession>
<dbReference type="Proteomes" id="UP000823588">
    <property type="component" value="Unassembled WGS sequence"/>
</dbReference>
<dbReference type="OrthoDB" id="325470at2157"/>
<feature type="compositionally biased region" description="Basic and acidic residues" evidence="1">
    <location>
        <begin position="1"/>
        <end position="20"/>
    </location>
</feature>
<protein>
    <submittedName>
        <fullName evidence="3">Uncharacterized protein</fullName>
    </submittedName>
</protein>
<comment type="caution">
    <text evidence="3">The sequence shown here is derived from an EMBL/GenBank/DDBJ whole genome shotgun (WGS) entry which is preliminary data.</text>
</comment>
<organism evidence="3 4">
    <name type="scientific">Halorubrum alkaliphilum</name>
    <dbReference type="NCBI Taxonomy" id="261290"/>
    <lineage>
        <taxon>Archaea</taxon>
        <taxon>Methanobacteriati</taxon>
        <taxon>Methanobacteriota</taxon>
        <taxon>Stenosarchaea group</taxon>
        <taxon>Halobacteria</taxon>
        <taxon>Halobacteriales</taxon>
        <taxon>Haloferacaceae</taxon>
        <taxon>Halorubrum</taxon>
    </lineage>
</organism>
<dbReference type="AlphaFoldDB" id="A0A8T4GDX4"/>
<reference evidence="3" key="1">
    <citation type="submission" date="2021-03" db="EMBL/GenBank/DDBJ databases">
        <title>Genomic Encyclopedia of Type Strains, Phase IV (KMG-IV): sequencing the most valuable type-strain genomes for metagenomic binning, comparative biology and taxonomic classification.</title>
        <authorList>
            <person name="Goeker M."/>
        </authorList>
    </citation>
    <scope>NUCLEOTIDE SEQUENCE</scope>
    <source>
        <strain evidence="3">DSM 23564</strain>
    </source>
</reference>
<keyword evidence="2" id="KW-0472">Membrane</keyword>
<dbReference type="EMBL" id="JAGGKQ010000007">
    <property type="protein sequence ID" value="MBP1922323.1"/>
    <property type="molecule type" value="Genomic_DNA"/>
</dbReference>
<evidence type="ECO:0000256" key="2">
    <source>
        <dbReference type="SAM" id="Phobius"/>
    </source>
</evidence>
<evidence type="ECO:0000313" key="3">
    <source>
        <dbReference type="EMBL" id="MBP1922323.1"/>
    </source>
</evidence>